<accession>A0A0W8G0P5</accession>
<dbReference type="AlphaFoldDB" id="A0A0W8G0P5"/>
<feature type="region of interest" description="Disordered" evidence="3">
    <location>
        <begin position="24"/>
        <end position="47"/>
    </location>
</feature>
<dbReference type="HAMAP" id="MF_01151">
    <property type="entry name" value="GrpE"/>
    <property type="match status" value="1"/>
</dbReference>
<dbReference type="InterPro" id="IPR000740">
    <property type="entry name" value="GrpE"/>
</dbReference>
<dbReference type="GO" id="GO:0051082">
    <property type="term" value="F:unfolded protein binding"/>
    <property type="evidence" value="ECO:0007669"/>
    <property type="project" value="TreeGrafter"/>
</dbReference>
<dbReference type="GO" id="GO:0051087">
    <property type="term" value="F:protein-folding chaperone binding"/>
    <property type="evidence" value="ECO:0007669"/>
    <property type="project" value="InterPro"/>
</dbReference>
<keyword evidence="2" id="KW-0143">Chaperone</keyword>
<name>A0A0W8G0P5_9ZZZZ</name>
<evidence type="ECO:0000256" key="2">
    <source>
        <dbReference type="ARBA" id="ARBA00023186"/>
    </source>
</evidence>
<evidence type="ECO:0000256" key="1">
    <source>
        <dbReference type="ARBA" id="ARBA00009054"/>
    </source>
</evidence>
<comment type="similarity">
    <text evidence="1">Belongs to the GrpE family.</text>
</comment>
<gene>
    <name evidence="4" type="ORF">ASZ90_003500</name>
</gene>
<dbReference type="GO" id="GO:0006457">
    <property type="term" value="P:protein folding"/>
    <property type="evidence" value="ECO:0007669"/>
    <property type="project" value="InterPro"/>
</dbReference>
<dbReference type="NCBIfam" id="NF010738">
    <property type="entry name" value="PRK14140.1"/>
    <property type="match status" value="1"/>
</dbReference>
<dbReference type="GO" id="GO:0042803">
    <property type="term" value="F:protein homodimerization activity"/>
    <property type="evidence" value="ECO:0007669"/>
    <property type="project" value="InterPro"/>
</dbReference>
<dbReference type="SUPFAM" id="SSF51064">
    <property type="entry name" value="Head domain of nucleotide exchange factor GrpE"/>
    <property type="match status" value="1"/>
</dbReference>
<dbReference type="InterPro" id="IPR013805">
    <property type="entry name" value="GrpE_CC"/>
</dbReference>
<proteinExistence type="inferred from homology"/>
<evidence type="ECO:0000313" key="4">
    <source>
        <dbReference type="EMBL" id="KUG26657.1"/>
    </source>
</evidence>
<sequence>MLDKKKQFSEKQIKEDVKTDETKIEIERDTNSQQSLENEVEEKTENIDEYESRIEELTTENERLRDQLLRKAAEFENYKRRTEIETSNFLKYAGEFVVTQILPVYDDIRRSLEHADSKNNESFKKGIEIVYEKFSRILKEIGVTKIEAKGKDFDFNLHEALMQKEVDDIPPHTVIEEIEPGYMYKDKVIRHTKVIVSQASSVNAEDNSETQKDANE</sequence>
<dbReference type="PRINTS" id="PR00773">
    <property type="entry name" value="GRPEPROTEIN"/>
</dbReference>
<dbReference type="Pfam" id="PF01025">
    <property type="entry name" value="GrpE"/>
    <property type="match status" value="1"/>
</dbReference>
<organism evidence="4">
    <name type="scientific">hydrocarbon metagenome</name>
    <dbReference type="NCBI Taxonomy" id="938273"/>
    <lineage>
        <taxon>unclassified sequences</taxon>
        <taxon>metagenomes</taxon>
        <taxon>ecological metagenomes</taxon>
    </lineage>
</organism>
<dbReference type="Gene3D" id="3.90.20.20">
    <property type="match status" value="1"/>
</dbReference>
<dbReference type="PANTHER" id="PTHR21237:SF23">
    <property type="entry name" value="GRPE PROTEIN HOMOLOG, MITOCHONDRIAL"/>
    <property type="match status" value="1"/>
</dbReference>
<comment type="caution">
    <text evidence="4">The sequence shown here is derived from an EMBL/GenBank/DDBJ whole genome shotgun (WGS) entry which is preliminary data.</text>
</comment>
<dbReference type="InterPro" id="IPR009012">
    <property type="entry name" value="GrpE_head"/>
</dbReference>
<protein>
    <submittedName>
        <fullName evidence="4">Heat shock protein grpe</fullName>
    </submittedName>
</protein>
<dbReference type="GO" id="GO:0000774">
    <property type="term" value="F:adenyl-nucleotide exchange factor activity"/>
    <property type="evidence" value="ECO:0007669"/>
    <property type="project" value="InterPro"/>
</dbReference>
<keyword evidence="4" id="KW-0346">Stress response</keyword>
<reference evidence="4" key="1">
    <citation type="journal article" date="2015" name="Proc. Natl. Acad. Sci. U.S.A.">
        <title>Networks of energetic and metabolic interactions define dynamics in microbial communities.</title>
        <authorList>
            <person name="Embree M."/>
            <person name="Liu J.K."/>
            <person name="Al-Bassam M.M."/>
            <person name="Zengler K."/>
        </authorList>
    </citation>
    <scope>NUCLEOTIDE SEQUENCE</scope>
</reference>
<dbReference type="EMBL" id="LNQE01000426">
    <property type="protein sequence ID" value="KUG26657.1"/>
    <property type="molecule type" value="Genomic_DNA"/>
</dbReference>
<dbReference type="Gene3D" id="2.30.22.10">
    <property type="entry name" value="Head domain of nucleotide exchange factor GrpE"/>
    <property type="match status" value="1"/>
</dbReference>
<evidence type="ECO:0000256" key="3">
    <source>
        <dbReference type="SAM" id="MobiDB-lite"/>
    </source>
</evidence>
<dbReference type="SUPFAM" id="SSF58014">
    <property type="entry name" value="Coiled-coil domain of nucleotide exchange factor GrpE"/>
    <property type="match status" value="1"/>
</dbReference>
<dbReference type="CDD" id="cd00446">
    <property type="entry name" value="GrpE"/>
    <property type="match status" value="1"/>
</dbReference>
<dbReference type="PANTHER" id="PTHR21237">
    <property type="entry name" value="GRPE PROTEIN"/>
    <property type="match status" value="1"/>
</dbReference>